<sequence length="1199" mass="138330">MRNYFTQIKENPKFLLIFSSILFFFTFSAFAQEKDQEVSKTIYFTANTGLEKESKTDEILSEIVKSSQQDKDAAIVVIGNITRKDGYPKNKKDRKKEEDFLTNSLLNPLKNFNGNVIFTPGKNEWNKGGHKNIDDLESFLQDNSKSEFWPNDGCPIERESLSDEVELVMIDSQWYIENWDDYPYLNNKCELKTREQFFAQFKDELKDEQNKTIIVAIHHPVLSANRKGFFGRMGGFSNQAYYNTQMQELVGRLESLASQFEDVIFVSGAHKNLQYLVDDGIPQIISGASGKIEKTRPEEDKGYFASNKNGFAKLIAYKDGNSLVEMYEVQDGKSTLVYTKEITRKKGKLEDFDYHTKDEFGSTYKASIYTEEETDKSNFHEWAWGDHYRDVYSKKIEAPVLFIDTLPNNMKASRAGGGNQSRTLRIANDEGREYNIRELRKSAVRFIQSTIQDHYVVDYMRNTLAEDIVLDFYTTAHPYAPFAVNGLSKNLNIYHANPKVVYVPKQKALGRFNESYGDKLYMLEEHVGDENKDFETFGNSDDIISTSDMLLEIQDNKDARIDEDEYIKARIFDMLIGDWDRHQDQWRWSKFEEDGKDIYKPIPRDRDQAFPKYDGPIISLLKIGVPALRVMQNYEPTIKNTKWFNLAGYPLDKNFINTSSWEDWKKQALYIQNNLSDEDIDNAFAELPKDTQDETIDQIKKTLKLRRENIVDITKDYFTYFKKFETVIGTNEDNKFLITRKDNGITKIEIEEDNEVIFSNEYDAKETKEIWVYGLDGDDEFKVEGDGNNPIKLKILGGEENDIYDFDRKAKTKVYDYKSKNNTFKNVGSKRLTDSYEINNYDPTRKKYSSNVVLPSLGFDPDAGFKVGLSNTFTTYGLARNPFSTQHTLSANYFSATQGFEFNYYGEFAHIFYNWNLGLDAKYTSANYAINFFGVGNGTSYDNDIDKDFNRVPIKQWHVAPSLIYRKNSTMKAYFKPSIESYEVDNSFNDFVSNFYDENNDIFEKQMYAGAEVGFNFNNKGSLIGYPRRGMELDLKAGYKSSINEDYDNQFTYLNPTVSFVYPIHESGAATIATRASADFILGDLGEDYEFYHAASVGGNESLRGFRNDRFLGETSFFHSTDLRVGITKFRTNFVPIRLGVTGGFDYGRVWVEGEDSNKIHTSYGGSVFLNGFNAFTANVGYYLSDEDNRLIFTLGFRF</sequence>
<name>A0A2W7I6B5_9FLAO</name>
<evidence type="ECO:0000313" key="2">
    <source>
        <dbReference type="EMBL" id="PZW42426.1"/>
    </source>
</evidence>
<dbReference type="Gene3D" id="3.60.21.10">
    <property type="match status" value="1"/>
</dbReference>
<dbReference type="Proteomes" id="UP000249542">
    <property type="component" value="Unassembled WGS sequence"/>
</dbReference>
<dbReference type="RefSeq" id="WP_111540087.1">
    <property type="nucleotide sequence ID" value="NZ_QKYV01000002.1"/>
</dbReference>
<keyword evidence="1" id="KW-0732">Signal</keyword>
<keyword evidence="3" id="KW-1185">Reference proteome</keyword>
<evidence type="ECO:0000256" key="1">
    <source>
        <dbReference type="SAM" id="SignalP"/>
    </source>
</evidence>
<dbReference type="EMBL" id="QKYV01000002">
    <property type="protein sequence ID" value="PZW42426.1"/>
    <property type="molecule type" value="Genomic_DNA"/>
</dbReference>
<accession>A0A2W7I6B5</accession>
<feature type="chain" id="PRO_5016098355" description="Calcineurin-like phosphoesterase family protein" evidence="1">
    <location>
        <begin position="32"/>
        <end position="1199"/>
    </location>
</feature>
<organism evidence="2 3">
    <name type="scientific">Mesonia algae</name>
    <dbReference type="NCBI Taxonomy" id="213248"/>
    <lineage>
        <taxon>Bacteria</taxon>
        <taxon>Pseudomonadati</taxon>
        <taxon>Bacteroidota</taxon>
        <taxon>Flavobacteriia</taxon>
        <taxon>Flavobacteriales</taxon>
        <taxon>Flavobacteriaceae</taxon>
        <taxon>Mesonia</taxon>
    </lineage>
</organism>
<gene>
    <name evidence="2" type="ORF">LX95_00737</name>
</gene>
<reference evidence="2 3" key="1">
    <citation type="submission" date="2018-06" db="EMBL/GenBank/DDBJ databases">
        <title>Genomic Encyclopedia of Archaeal and Bacterial Type Strains, Phase II (KMG-II): from individual species to whole genera.</title>
        <authorList>
            <person name="Goeker M."/>
        </authorList>
    </citation>
    <scope>NUCLEOTIDE SEQUENCE [LARGE SCALE GENOMIC DNA]</scope>
    <source>
        <strain evidence="2 3">DSM 15361</strain>
    </source>
</reference>
<dbReference type="AlphaFoldDB" id="A0A2W7I6B5"/>
<dbReference type="InterPro" id="IPR029052">
    <property type="entry name" value="Metallo-depent_PP-like"/>
</dbReference>
<dbReference type="SUPFAM" id="SSF56300">
    <property type="entry name" value="Metallo-dependent phosphatases"/>
    <property type="match status" value="1"/>
</dbReference>
<evidence type="ECO:0000313" key="3">
    <source>
        <dbReference type="Proteomes" id="UP000249542"/>
    </source>
</evidence>
<evidence type="ECO:0008006" key="4">
    <source>
        <dbReference type="Google" id="ProtNLM"/>
    </source>
</evidence>
<dbReference type="Gene3D" id="2.40.160.50">
    <property type="entry name" value="membrane protein fhac: a member of the omp85/tpsb transporter family"/>
    <property type="match status" value="1"/>
</dbReference>
<proteinExistence type="predicted"/>
<protein>
    <recommendedName>
        <fullName evidence="4">Calcineurin-like phosphoesterase family protein</fullName>
    </recommendedName>
</protein>
<comment type="caution">
    <text evidence="2">The sequence shown here is derived from an EMBL/GenBank/DDBJ whole genome shotgun (WGS) entry which is preliminary data.</text>
</comment>
<feature type="signal peptide" evidence="1">
    <location>
        <begin position="1"/>
        <end position="31"/>
    </location>
</feature>